<reference evidence="2" key="1">
    <citation type="journal article" date="2019" name="Int. J. Syst. Evol. Microbiol.">
        <title>The Global Catalogue of Microorganisms (GCM) 10K type strain sequencing project: providing services to taxonomists for standard genome sequencing and annotation.</title>
        <authorList>
            <consortium name="The Broad Institute Genomics Platform"/>
            <consortium name="The Broad Institute Genome Sequencing Center for Infectious Disease"/>
            <person name="Wu L."/>
            <person name="Ma J."/>
        </authorList>
    </citation>
    <scope>NUCLEOTIDE SEQUENCE [LARGE SCALE GENOMIC DNA]</scope>
    <source>
        <strain evidence="2">CGMCC 1.10759</strain>
    </source>
</reference>
<dbReference type="EMBL" id="JBHSDU010000014">
    <property type="protein sequence ID" value="MFC4312569.1"/>
    <property type="molecule type" value="Genomic_DNA"/>
</dbReference>
<comment type="caution">
    <text evidence="1">The sequence shown here is derived from an EMBL/GenBank/DDBJ whole genome shotgun (WGS) entry which is preliminary data.</text>
</comment>
<sequence length="196" mass="19990">MDNSPSSRMILCIVGVALTAIAGCEATSHRVGQNATVQFGVVQNAQQVTLDSNAAQGALLGGTIGIIASGRGSAARGAATGAVVGAAGAAATQGNRSGTQYTVQMADGSSVRIVSDQREIKVNDCVAIERVGSNANIRRASSDYCDPTNAQAVSQVSDAVRSEAVHCDTAKQELAKATDQQAVDLAIRKVELLCDD</sequence>
<evidence type="ECO:0000313" key="2">
    <source>
        <dbReference type="Proteomes" id="UP001595904"/>
    </source>
</evidence>
<dbReference type="RefSeq" id="WP_380602079.1">
    <property type="nucleotide sequence ID" value="NZ_JBHSDU010000014.1"/>
</dbReference>
<evidence type="ECO:0000313" key="1">
    <source>
        <dbReference type="EMBL" id="MFC4312569.1"/>
    </source>
</evidence>
<keyword evidence="2" id="KW-1185">Reference proteome</keyword>
<evidence type="ECO:0008006" key="3">
    <source>
        <dbReference type="Google" id="ProtNLM"/>
    </source>
</evidence>
<name>A0ABV8T1K0_9GAMM</name>
<proteinExistence type="predicted"/>
<accession>A0ABV8T1K0</accession>
<organism evidence="1 2">
    <name type="scientific">Steroidobacter flavus</name>
    <dbReference type="NCBI Taxonomy" id="1842136"/>
    <lineage>
        <taxon>Bacteria</taxon>
        <taxon>Pseudomonadati</taxon>
        <taxon>Pseudomonadota</taxon>
        <taxon>Gammaproteobacteria</taxon>
        <taxon>Steroidobacterales</taxon>
        <taxon>Steroidobacteraceae</taxon>
        <taxon>Steroidobacter</taxon>
    </lineage>
</organism>
<gene>
    <name evidence="1" type="ORF">ACFPN2_26030</name>
</gene>
<dbReference type="Proteomes" id="UP001595904">
    <property type="component" value="Unassembled WGS sequence"/>
</dbReference>
<protein>
    <recommendedName>
        <fullName evidence="3">Glycine zipper 2TM domain-containing protein</fullName>
    </recommendedName>
</protein>